<dbReference type="Proteomes" id="UP000290289">
    <property type="component" value="Chromosome 8"/>
</dbReference>
<comment type="caution">
    <text evidence="1">The sequence shown here is derived from an EMBL/GenBank/DDBJ whole genome shotgun (WGS) entry which is preliminary data.</text>
</comment>
<name>A0A498JAX7_MALDO</name>
<gene>
    <name evidence="1" type="ORF">DVH24_033182</name>
</gene>
<dbReference type="EMBL" id="RDQH01000334">
    <property type="protein sequence ID" value="RXH92286.1"/>
    <property type="molecule type" value="Genomic_DNA"/>
</dbReference>
<evidence type="ECO:0000313" key="1">
    <source>
        <dbReference type="EMBL" id="RXH92286.1"/>
    </source>
</evidence>
<organism evidence="1 2">
    <name type="scientific">Malus domestica</name>
    <name type="common">Apple</name>
    <name type="synonym">Pyrus malus</name>
    <dbReference type="NCBI Taxonomy" id="3750"/>
    <lineage>
        <taxon>Eukaryota</taxon>
        <taxon>Viridiplantae</taxon>
        <taxon>Streptophyta</taxon>
        <taxon>Embryophyta</taxon>
        <taxon>Tracheophyta</taxon>
        <taxon>Spermatophyta</taxon>
        <taxon>Magnoliopsida</taxon>
        <taxon>eudicotyledons</taxon>
        <taxon>Gunneridae</taxon>
        <taxon>Pentapetalae</taxon>
        <taxon>rosids</taxon>
        <taxon>fabids</taxon>
        <taxon>Rosales</taxon>
        <taxon>Rosaceae</taxon>
        <taxon>Amygdaloideae</taxon>
        <taxon>Maleae</taxon>
        <taxon>Malus</taxon>
    </lineage>
</organism>
<sequence>MATGHMSPPIPFHYDWRALPFRFPQLTDYQSLKKNVAGASSASSAIRAAVETLKMNFQMLLASTIHHLWVLAMVSSA</sequence>
<protein>
    <submittedName>
        <fullName evidence="1">Uncharacterized protein</fullName>
    </submittedName>
</protein>
<keyword evidence="2" id="KW-1185">Reference proteome</keyword>
<dbReference type="AlphaFoldDB" id="A0A498JAX7"/>
<reference evidence="1 2" key="1">
    <citation type="submission" date="2018-10" db="EMBL/GenBank/DDBJ databases">
        <title>A high-quality apple genome assembly.</title>
        <authorList>
            <person name="Hu J."/>
        </authorList>
    </citation>
    <scope>NUCLEOTIDE SEQUENCE [LARGE SCALE GENOMIC DNA]</scope>
    <source>
        <strain evidence="2">cv. HFTH1</strain>
        <tissue evidence="1">Young leaf</tissue>
    </source>
</reference>
<accession>A0A498JAX7</accession>
<proteinExistence type="predicted"/>
<evidence type="ECO:0000313" key="2">
    <source>
        <dbReference type="Proteomes" id="UP000290289"/>
    </source>
</evidence>